<dbReference type="GO" id="GO:0051536">
    <property type="term" value="F:iron-sulfur cluster binding"/>
    <property type="evidence" value="ECO:0007669"/>
    <property type="project" value="InterPro"/>
</dbReference>
<evidence type="ECO:0000313" key="3">
    <source>
        <dbReference type="WBParaSite" id="PgE252_g001_t01"/>
    </source>
</evidence>
<sequence>VKIGRTCNTTRKGRIVFSRETCFTSAFPCSLCSFEGICGSCAINIDGQNTLACIWEIERGKGKNVKIYPLPHMFVTSVCSHAGFVHGYCICNSRCV</sequence>
<dbReference type="SUPFAM" id="SSF54292">
    <property type="entry name" value="2Fe-2S ferredoxin-like"/>
    <property type="match status" value="1"/>
</dbReference>
<name>A0A915A332_PARUN</name>
<evidence type="ECO:0000313" key="2">
    <source>
        <dbReference type="Proteomes" id="UP000887569"/>
    </source>
</evidence>
<dbReference type="InterPro" id="IPR036010">
    <property type="entry name" value="2Fe-2S_ferredoxin-like_sf"/>
</dbReference>
<feature type="domain" description="Succinate dehydogenase/fumarate reductase N-terminal" evidence="1">
    <location>
        <begin position="32"/>
        <end position="75"/>
    </location>
</feature>
<dbReference type="GO" id="GO:0009055">
    <property type="term" value="F:electron transfer activity"/>
    <property type="evidence" value="ECO:0007669"/>
    <property type="project" value="InterPro"/>
</dbReference>
<dbReference type="Pfam" id="PF13085">
    <property type="entry name" value="Fer2_3"/>
    <property type="match status" value="1"/>
</dbReference>
<dbReference type="AlphaFoldDB" id="A0A915A332"/>
<reference evidence="3" key="1">
    <citation type="submission" date="2022-11" db="UniProtKB">
        <authorList>
            <consortium name="WormBaseParasite"/>
        </authorList>
    </citation>
    <scope>IDENTIFICATION</scope>
</reference>
<dbReference type="GO" id="GO:0009060">
    <property type="term" value="P:aerobic respiration"/>
    <property type="evidence" value="ECO:0007669"/>
    <property type="project" value="TreeGrafter"/>
</dbReference>
<dbReference type="InterPro" id="IPR012675">
    <property type="entry name" value="Beta-grasp_dom_sf"/>
</dbReference>
<dbReference type="PANTHER" id="PTHR11921">
    <property type="entry name" value="SUCCINATE DEHYDROGENASE IRON-SULFUR PROTEIN"/>
    <property type="match status" value="1"/>
</dbReference>
<dbReference type="InterPro" id="IPR050573">
    <property type="entry name" value="SDH/FRD_Iron-Sulfur"/>
</dbReference>
<dbReference type="Gene3D" id="3.10.20.30">
    <property type="match status" value="1"/>
</dbReference>
<dbReference type="InterPro" id="IPR025192">
    <property type="entry name" value="Succ_DH/fum_Rdtase_N"/>
</dbReference>
<keyword evidence="2" id="KW-1185">Reference proteome</keyword>
<dbReference type="WBParaSite" id="PgE252_g001_t01">
    <property type="protein sequence ID" value="PgE252_g001_t01"/>
    <property type="gene ID" value="PgE252_g001"/>
</dbReference>
<proteinExistence type="predicted"/>
<evidence type="ECO:0000259" key="1">
    <source>
        <dbReference type="Pfam" id="PF13085"/>
    </source>
</evidence>
<protein>
    <submittedName>
        <fullName evidence="3">Succinate dehydogenase/fumarate reductase N-terminal domain-containing protein</fullName>
    </submittedName>
</protein>
<dbReference type="PANTHER" id="PTHR11921:SF29">
    <property type="entry name" value="SUCCINATE DEHYDROGENASE [UBIQUINONE] IRON-SULFUR SUBUNIT, MITOCHONDRIAL"/>
    <property type="match status" value="1"/>
</dbReference>
<dbReference type="GO" id="GO:0022904">
    <property type="term" value="P:respiratory electron transport chain"/>
    <property type="evidence" value="ECO:0007669"/>
    <property type="project" value="TreeGrafter"/>
</dbReference>
<accession>A0A915A332</accession>
<organism evidence="2 3">
    <name type="scientific">Parascaris univalens</name>
    <name type="common">Nematode worm</name>
    <dbReference type="NCBI Taxonomy" id="6257"/>
    <lineage>
        <taxon>Eukaryota</taxon>
        <taxon>Metazoa</taxon>
        <taxon>Ecdysozoa</taxon>
        <taxon>Nematoda</taxon>
        <taxon>Chromadorea</taxon>
        <taxon>Rhabditida</taxon>
        <taxon>Spirurina</taxon>
        <taxon>Ascaridomorpha</taxon>
        <taxon>Ascaridoidea</taxon>
        <taxon>Ascarididae</taxon>
        <taxon>Parascaris</taxon>
    </lineage>
</organism>
<dbReference type="Proteomes" id="UP000887569">
    <property type="component" value="Unplaced"/>
</dbReference>